<keyword evidence="9" id="KW-0444">Lipid biosynthesis</keyword>
<keyword evidence="12 18" id="KW-0548">Nucleotidyltransferase</keyword>
<keyword evidence="16" id="KW-0594">Phospholipid biosynthesis</keyword>
<evidence type="ECO:0000256" key="19">
    <source>
        <dbReference type="SAM" id="Phobius"/>
    </source>
</evidence>
<dbReference type="GO" id="GO:0004605">
    <property type="term" value="F:phosphatidate cytidylyltransferase activity"/>
    <property type="evidence" value="ECO:0007669"/>
    <property type="project" value="UniProtKB-EC"/>
</dbReference>
<keyword evidence="13 19" id="KW-1133">Transmembrane helix</keyword>
<dbReference type="Pfam" id="PF01148">
    <property type="entry name" value="CTP_transf_1"/>
    <property type="match status" value="1"/>
</dbReference>
<gene>
    <name evidence="20" type="ORF">ENJ96_04300</name>
</gene>
<comment type="subcellular location">
    <subcellularLocation>
        <location evidence="2">Cell membrane</location>
        <topology evidence="2">Multi-pass membrane protein</topology>
    </subcellularLocation>
</comment>
<dbReference type="UniPathway" id="UPA00557">
    <property type="reaction ID" value="UER00614"/>
</dbReference>
<evidence type="ECO:0000256" key="8">
    <source>
        <dbReference type="ARBA" id="ARBA00022475"/>
    </source>
</evidence>
<comment type="pathway">
    <text evidence="4">Lipid metabolism.</text>
</comment>
<evidence type="ECO:0000256" key="13">
    <source>
        <dbReference type="ARBA" id="ARBA00022989"/>
    </source>
</evidence>
<feature type="transmembrane region" description="Helical" evidence="19">
    <location>
        <begin position="166"/>
        <end position="184"/>
    </location>
</feature>
<dbReference type="EMBL" id="DROK01000130">
    <property type="protein sequence ID" value="HHI97052.1"/>
    <property type="molecule type" value="Genomic_DNA"/>
</dbReference>
<organism evidence="20">
    <name type="scientific">Thermodesulfatator atlanticus</name>
    <dbReference type="NCBI Taxonomy" id="501497"/>
    <lineage>
        <taxon>Bacteria</taxon>
        <taxon>Pseudomonadati</taxon>
        <taxon>Thermodesulfobacteriota</taxon>
        <taxon>Thermodesulfobacteria</taxon>
        <taxon>Thermodesulfobacteriales</taxon>
        <taxon>Thermodesulfatatoraceae</taxon>
        <taxon>Thermodesulfatator</taxon>
    </lineage>
</organism>
<dbReference type="PANTHER" id="PTHR46382:SF1">
    <property type="entry name" value="PHOSPHATIDATE CYTIDYLYLTRANSFERASE"/>
    <property type="match status" value="1"/>
</dbReference>
<evidence type="ECO:0000256" key="1">
    <source>
        <dbReference type="ARBA" id="ARBA00001698"/>
    </source>
</evidence>
<keyword evidence="11 18" id="KW-0812">Transmembrane</keyword>
<dbReference type="Proteomes" id="UP000886101">
    <property type="component" value="Unassembled WGS sequence"/>
</dbReference>
<evidence type="ECO:0000256" key="16">
    <source>
        <dbReference type="ARBA" id="ARBA00023209"/>
    </source>
</evidence>
<evidence type="ECO:0000256" key="15">
    <source>
        <dbReference type="ARBA" id="ARBA00023136"/>
    </source>
</evidence>
<dbReference type="InterPro" id="IPR000374">
    <property type="entry name" value="PC_trans"/>
</dbReference>
<keyword evidence="14" id="KW-0443">Lipid metabolism</keyword>
<evidence type="ECO:0000256" key="5">
    <source>
        <dbReference type="ARBA" id="ARBA00010185"/>
    </source>
</evidence>
<evidence type="ECO:0000313" key="20">
    <source>
        <dbReference type="EMBL" id="HHI97052.1"/>
    </source>
</evidence>
<dbReference type="GO" id="GO:0016024">
    <property type="term" value="P:CDP-diacylglycerol biosynthetic process"/>
    <property type="evidence" value="ECO:0007669"/>
    <property type="project" value="UniProtKB-UniPathway"/>
</dbReference>
<reference evidence="20" key="1">
    <citation type="journal article" date="2020" name="mSystems">
        <title>Genome- and Community-Level Interaction Insights into Carbon Utilization and Element Cycling Functions of Hydrothermarchaeota in Hydrothermal Sediment.</title>
        <authorList>
            <person name="Zhou Z."/>
            <person name="Liu Y."/>
            <person name="Xu W."/>
            <person name="Pan J."/>
            <person name="Luo Z.H."/>
            <person name="Li M."/>
        </authorList>
    </citation>
    <scope>NUCLEOTIDE SEQUENCE [LARGE SCALE GENOMIC DNA]</scope>
    <source>
        <strain evidence="20">HyVt-533</strain>
    </source>
</reference>
<evidence type="ECO:0000256" key="7">
    <source>
        <dbReference type="ARBA" id="ARBA00019373"/>
    </source>
</evidence>
<keyword evidence="17" id="KW-1208">Phospholipid metabolism</keyword>
<dbReference type="GO" id="GO:0005886">
    <property type="term" value="C:plasma membrane"/>
    <property type="evidence" value="ECO:0007669"/>
    <property type="project" value="UniProtKB-SubCell"/>
</dbReference>
<sequence>MHAARILTALLLLPLVLFLILKGSSTLLLITVGGCSLLGWHEMARMAKLPGPVFVAGALALSLGYAAQQTEPGLWAGLFFFLCFYLKNYDPQKTLKQLCLAFAGYTYVFLGFIHLYFLTTLPQGRFWLLFLMACVFGTDTGAFYAGKTLGKHRLIPRVSPKKTWEGAVGGTLLGTALGLLWGYYADLAGTGFLLAEALSLSLIGQLGDLLESIFKRGLGVKDSGSLLPGHGGILDRTDALIFAAPFLYWGLVLKDYVF</sequence>
<dbReference type="PROSITE" id="PS01315">
    <property type="entry name" value="CDS"/>
    <property type="match status" value="1"/>
</dbReference>
<comment type="similarity">
    <text evidence="5 18">Belongs to the CDS family.</text>
</comment>
<evidence type="ECO:0000256" key="4">
    <source>
        <dbReference type="ARBA" id="ARBA00005189"/>
    </source>
</evidence>
<feature type="transmembrane region" description="Helical" evidence="19">
    <location>
        <begin position="124"/>
        <end position="145"/>
    </location>
</feature>
<evidence type="ECO:0000256" key="17">
    <source>
        <dbReference type="ARBA" id="ARBA00023264"/>
    </source>
</evidence>
<evidence type="ECO:0000256" key="9">
    <source>
        <dbReference type="ARBA" id="ARBA00022516"/>
    </source>
</evidence>
<comment type="catalytic activity">
    <reaction evidence="1 18">
        <text>a 1,2-diacyl-sn-glycero-3-phosphate + CTP + H(+) = a CDP-1,2-diacyl-sn-glycerol + diphosphate</text>
        <dbReference type="Rhea" id="RHEA:16229"/>
        <dbReference type="ChEBI" id="CHEBI:15378"/>
        <dbReference type="ChEBI" id="CHEBI:33019"/>
        <dbReference type="ChEBI" id="CHEBI:37563"/>
        <dbReference type="ChEBI" id="CHEBI:58332"/>
        <dbReference type="ChEBI" id="CHEBI:58608"/>
        <dbReference type="EC" id="2.7.7.41"/>
    </reaction>
</comment>
<evidence type="ECO:0000256" key="2">
    <source>
        <dbReference type="ARBA" id="ARBA00004651"/>
    </source>
</evidence>
<dbReference type="PANTHER" id="PTHR46382">
    <property type="entry name" value="PHOSPHATIDATE CYTIDYLYLTRANSFERASE"/>
    <property type="match status" value="1"/>
</dbReference>
<name>A0A7V5U2E1_9BACT</name>
<dbReference type="PROSITE" id="PS51257">
    <property type="entry name" value="PROKAR_LIPOPROTEIN"/>
    <property type="match status" value="1"/>
</dbReference>
<evidence type="ECO:0000256" key="12">
    <source>
        <dbReference type="ARBA" id="ARBA00022695"/>
    </source>
</evidence>
<evidence type="ECO:0000256" key="10">
    <source>
        <dbReference type="ARBA" id="ARBA00022679"/>
    </source>
</evidence>
<evidence type="ECO:0000256" key="6">
    <source>
        <dbReference type="ARBA" id="ARBA00012487"/>
    </source>
</evidence>
<protein>
    <recommendedName>
        <fullName evidence="7 18">Phosphatidate cytidylyltransferase</fullName>
        <ecNumber evidence="6 18">2.7.7.41</ecNumber>
    </recommendedName>
</protein>
<evidence type="ECO:0000256" key="18">
    <source>
        <dbReference type="RuleBase" id="RU003938"/>
    </source>
</evidence>
<feature type="transmembrane region" description="Helical" evidence="19">
    <location>
        <begin position="98"/>
        <end position="118"/>
    </location>
</feature>
<evidence type="ECO:0000256" key="3">
    <source>
        <dbReference type="ARBA" id="ARBA00005119"/>
    </source>
</evidence>
<accession>A0A7V5U2E1</accession>
<proteinExistence type="inferred from homology"/>
<keyword evidence="10 18" id="KW-0808">Transferase</keyword>
<evidence type="ECO:0000256" key="11">
    <source>
        <dbReference type="ARBA" id="ARBA00022692"/>
    </source>
</evidence>
<comment type="caution">
    <text evidence="20">The sequence shown here is derived from an EMBL/GenBank/DDBJ whole genome shotgun (WGS) entry which is preliminary data.</text>
</comment>
<feature type="transmembrane region" description="Helical" evidence="19">
    <location>
        <begin position="53"/>
        <end position="86"/>
    </location>
</feature>
<dbReference type="EC" id="2.7.7.41" evidence="6 18"/>
<evidence type="ECO:0000256" key="14">
    <source>
        <dbReference type="ARBA" id="ARBA00023098"/>
    </source>
</evidence>
<keyword evidence="15 19" id="KW-0472">Membrane</keyword>
<keyword evidence="8" id="KW-1003">Cell membrane</keyword>
<comment type="pathway">
    <text evidence="3 18">Phospholipid metabolism; CDP-diacylglycerol biosynthesis; CDP-diacylglycerol from sn-glycerol 3-phosphate: step 3/3.</text>
</comment>
<dbReference type="AlphaFoldDB" id="A0A7V5U2E1"/>